<dbReference type="OrthoDB" id="94787at2"/>
<dbReference type="EMBL" id="CP001779">
    <property type="protein sequence ID" value="ACZ00621.1"/>
    <property type="molecule type" value="Genomic_DNA"/>
</dbReference>
<dbReference type="KEGG" id="smf:Smon_0128"/>
<proteinExistence type="predicted"/>
<sequence length="692" mass="80953">MKKLVFLSLLGILLHANEAKTSGFLRSDLKYTHKLKEFEYDINGVRTKNIGKPLITSTNLDLDSGMYFYENKNLFLFGGVDTQNKKEEKKKDNKYANYYFGARLDAPISENFDLILTVGHKKGYIKTKNVTEDGKLKVKKEETKKVFENAVNEHAKVRNKKSNLKEAGYSLDVDRNTIISAVLNGRVNRKFNLILGSIYTSDNMKFGTHKYEGFVITSGRISRKSFLKTENSYIIDKNNIDEFGGIKSKYSISTKLSSKRNIENILVFEAKKLAKVNDFKFVSSNEYKDNIKNVNINTKINYEALIKAYKGGDYEHKPEVKINIQYYKNNIKLISSLENKLKIKHDFSKNALVKEFKNTLISEISLVNTKHSINNRFDFKYSLITDKQKNNKYKFTHEILIGPSLWYKKNNLNSTINLRYGIKHDGKVNNDIFTTVFNEKKYDINNNEINLNLNLYNYINFETLKFKKSNKLSNIFLVSSSFKYVNTYEQLKSTLFGELQYYNLFKEKSNSKDKDMANTILSKLNLELRYLMIKDVTTVFNLNNTYGYNLLDQENFKIFSDYIKNYGSGKYKDKKYTNLDNYIKKTSTINAVHSYRMNPKFSLVIRKLEGRLQLIPYIEGVLDFRKYRYNTASYAKELENKKKELEKAKQGSNERKNKLKIHQDAIKNAEFNKKFNFRNFEGRIGLNIKYTW</sequence>
<evidence type="ECO:0000313" key="2">
    <source>
        <dbReference type="EMBL" id="ACZ00621.1"/>
    </source>
</evidence>
<dbReference type="STRING" id="519441.Smon_0128"/>
<protein>
    <submittedName>
        <fullName evidence="2">Uncharacterized protein</fullName>
    </submittedName>
</protein>
<keyword evidence="1" id="KW-0175">Coiled coil</keyword>
<keyword evidence="3" id="KW-1185">Reference proteome</keyword>
<dbReference type="eggNOG" id="COG4485">
    <property type="taxonomic scope" value="Bacteria"/>
</dbReference>
<reference evidence="2 3" key="1">
    <citation type="journal article" date="2009" name="Stand. Genomic Sci.">
        <title>Complete genome sequence of Streptobacillus moniliformis type strain (9901T).</title>
        <authorList>
            <person name="Nolan M."/>
            <person name="Gronow S."/>
            <person name="Lapidus A."/>
            <person name="Ivanova N."/>
            <person name="Copeland A."/>
            <person name="Lucas S."/>
            <person name="Del Rio T.G."/>
            <person name="Chen F."/>
            <person name="Tice H."/>
            <person name="Pitluck S."/>
            <person name="Cheng J.F."/>
            <person name="Sims D."/>
            <person name="Meincke L."/>
            <person name="Bruce D."/>
            <person name="Goodwin L."/>
            <person name="Brettin T."/>
            <person name="Han C."/>
            <person name="Detter J.C."/>
            <person name="Ovchinikova G."/>
            <person name="Pati A."/>
            <person name="Mavromatis K."/>
            <person name="Mikhailova N."/>
            <person name="Chen A."/>
            <person name="Palaniappan K."/>
            <person name="Land M."/>
            <person name="Hauser L."/>
            <person name="Chang Y.J."/>
            <person name="Jeffries C.D."/>
            <person name="Rohde M."/>
            <person name="Sproer C."/>
            <person name="Goker M."/>
            <person name="Bristow J."/>
            <person name="Eisen J.A."/>
            <person name="Markowitz V."/>
            <person name="Hugenholtz P."/>
            <person name="Kyrpides N.C."/>
            <person name="Klenk H.P."/>
            <person name="Chain P."/>
        </authorList>
    </citation>
    <scope>NUCLEOTIDE SEQUENCE [LARGE SCALE GENOMIC DNA]</scope>
    <source>
        <strain evidence="3">ATCC 14647 / DSM 12112 / NCTC 10651 / 9901</strain>
    </source>
</reference>
<name>D1AWE5_STRM9</name>
<dbReference type="AlphaFoldDB" id="D1AWE5"/>
<gene>
    <name evidence="2" type="ordered locus">Smon_0128</name>
</gene>
<accession>D1AWE5</accession>
<dbReference type="HOGENOM" id="CLU_397900_0_0_0"/>
<evidence type="ECO:0000256" key="1">
    <source>
        <dbReference type="SAM" id="Coils"/>
    </source>
</evidence>
<feature type="coiled-coil region" evidence="1">
    <location>
        <begin position="631"/>
        <end position="662"/>
    </location>
</feature>
<organism evidence="2 3">
    <name type="scientific">Streptobacillus moniliformis (strain ATCC 14647 / DSM 12112 / NCTC 10651 / 9901)</name>
    <dbReference type="NCBI Taxonomy" id="519441"/>
    <lineage>
        <taxon>Bacteria</taxon>
        <taxon>Fusobacteriati</taxon>
        <taxon>Fusobacteriota</taxon>
        <taxon>Fusobacteriia</taxon>
        <taxon>Fusobacteriales</taxon>
        <taxon>Leptotrichiaceae</taxon>
        <taxon>Streptobacillus</taxon>
    </lineage>
</organism>
<dbReference type="GeneID" id="29673838"/>
<dbReference type="RefSeq" id="WP_012858179.1">
    <property type="nucleotide sequence ID" value="NC_013515.1"/>
</dbReference>
<evidence type="ECO:0000313" key="3">
    <source>
        <dbReference type="Proteomes" id="UP000002072"/>
    </source>
</evidence>
<dbReference type="Proteomes" id="UP000002072">
    <property type="component" value="Chromosome"/>
</dbReference>